<name>A0ABD1ZXZ1_VESSQ</name>
<comment type="caution">
    <text evidence="2">The sequence shown here is derived from an EMBL/GenBank/DDBJ whole genome shotgun (WGS) entry which is preliminary data.</text>
</comment>
<evidence type="ECO:0000256" key="1">
    <source>
        <dbReference type="SAM" id="Phobius"/>
    </source>
</evidence>
<feature type="transmembrane region" description="Helical" evidence="1">
    <location>
        <begin position="21"/>
        <end position="43"/>
    </location>
</feature>
<dbReference type="Proteomes" id="UP001607302">
    <property type="component" value="Unassembled WGS sequence"/>
</dbReference>
<proteinExistence type="predicted"/>
<protein>
    <submittedName>
        <fullName evidence="2">Uncharacterized protein</fullName>
    </submittedName>
</protein>
<sequence length="66" mass="7641">MQKSIHYRPIKCKIKQSIMSISIDCALMLNLLFAISSSKLYLFTTIQRRPVVKKGQNRSKITIIDE</sequence>
<evidence type="ECO:0000313" key="3">
    <source>
        <dbReference type="Proteomes" id="UP001607302"/>
    </source>
</evidence>
<keyword evidence="1" id="KW-0812">Transmembrane</keyword>
<gene>
    <name evidence="2" type="ORF">V1478_016929</name>
</gene>
<keyword evidence="1" id="KW-0472">Membrane</keyword>
<reference evidence="2 3" key="1">
    <citation type="journal article" date="2024" name="Ann. Entomol. Soc. Am.">
        <title>Genomic analyses of the southern and eastern yellowjacket wasps (Hymenoptera: Vespidae) reveal evolutionary signatures of social life.</title>
        <authorList>
            <person name="Catto M.A."/>
            <person name="Caine P.B."/>
            <person name="Orr S.E."/>
            <person name="Hunt B.G."/>
            <person name="Goodisman M.A.D."/>
        </authorList>
    </citation>
    <scope>NUCLEOTIDE SEQUENCE [LARGE SCALE GENOMIC DNA]</scope>
    <source>
        <strain evidence="2">233</strain>
        <tissue evidence="2">Head and thorax</tissue>
    </source>
</reference>
<keyword evidence="3" id="KW-1185">Reference proteome</keyword>
<accession>A0ABD1ZXZ1</accession>
<keyword evidence="1" id="KW-1133">Transmembrane helix</keyword>
<organism evidence="2 3">
    <name type="scientific">Vespula squamosa</name>
    <name type="common">Southern yellow jacket</name>
    <name type="synonym">Wasp</name>
    <dbReference type="NCBI Taxonomy" id="30214"/>
    <lineage>
        <taxon>Eukaryota</taxon>
        <taxon>Metazoa</taxon>
        <taxon>Ecdysozoa</taxon>
        <taxon>Arthropoda</taxon>
        <taxon>Hexapoda</taxon>
        <taxon>Insecta</taxon>
        <taxon>Pterygota</taxon>
        <taxon>Neoptera</taxon>
        <taxon>Endopterygota</taxon>
        <taxon>Hymenoptera</taxon>
        <taxon>Apocrita</taxon>
        <taxon>Aculeata</taxon>
        <taxon>Vespoidea</taxon>
        <taxon>Vespidae</taxon>
        <taxon>Vespinae</taxon>
        <taxon>Vespula</taxon>
    </lineage>
</organism>
<dbReference type="EMBL" id="JAUDFV010000158">
    <property type="protein sequence ID" value="KAL2713231.1"/>
    <property type="molecule type" value="Genomic_DNA"/>
</dbReference>
<dbReference type="AlphaFoldDB" id="A0ABD1ZXZ1"/>
<evidence type="ECO:0000313" key="2">
    <source>
        <dbReference type="EMBL" id="KAL2713231.1"/>
    </source>
</evidence>